<dbReference type="EMBL" id="KE647374">
    <property type="protein sequence ID" value="EQB59734.1"/>
    <property type="molecule type" value="Genomic_DNA"/>
</dbReference>
<reference evidence="1 2" key="1">
    <citation type="journal article" date="2013" name="BMC Genomics">
        <title>Genome sequencing and comparative genomics of honey bee microsporidia, Nosema apis reveal novel insights into host-parasite interactions.</title>
        <authorList>
            <person name="Chen Yp."/>
            <person name="Pettis J.S."/>
            <person name="Zhao Y."/>
            <person name="Liu X."/>
            <person name="Tallon L.J."/>
            <person name="Sadzewicz L.D."/>
            <person name="Li R."/>
            <person name="Zheng H."/>
            <person name="Huang S."/>
            <person name="Zhang X."/>
            <person name="Hamilton M.C."/>
            <person name="Pernal S.F."/>
            <person name="Melathopoulos A.P."/>
            <person name="Yan X."/>
            <person name="Evans J.D."/>
        </authorList>
    </citation>
    <scope>NUCLEOTIDE SEQUENCE [LARGE SCALE GENOMIC DNA]</scope>
    <source>
        <strain evidence="1 2">BRL 01</strain>
    </source>
</reference>
<dbReference type="AlphaFoldDB" id="T0L5E5"/>
<dbReference type="Proteomes" id="UP000053780">
    <property type="component" value="Unassembled WGS sequence"/>
</dbReference>
<evidence type="ECO:0000313" key="1">
    <source>
        <dbReference type="EMBL" id="EQB59734.1"/>
    </source>
</evidence>
<accession>T0L5E5</accession>
<organism evidence="1 2">
    <name type="scientific">Vairimorpha apis BRL 01</name>
    <dbReference type="NCBI Taxonomy" id="1037528"/>
    <lineage>
        <taxon>Eukaryota</taxon>
        <taxon>Fungi</taxon>
        <taxon>Fungi incertae sedis</taxon>
        <taxon>Microsporidia</taxon>
        <taxon>Nosematidae</taxon>
        <taxon>Vairimorpha</taxon>
    </lineage>
</organism>
<name>T0L5E5_9MICR</name>
<dbReference type="SUPFAM" id="SSF141571">
    <property type="entry name" value="Pentapeptide repeat-like"/>
    <property type="match status" value="1"/>
</dbReference>
<evidence type="ECO:0000313" key="2">
    <source>
        <dbReference type="Proteomes" id="UP000053780"/>
    </source>
</evidence>
<keyword evidence="2" id="KW-1185">Reference proteome</keyword>
<gene>
    <name evidence="1" type="ORF">NAPIS_ORF02726</name>
</gene>
<dbReference type="VEuPathDB" id="MicrosporidiaDB:NAPIS_ORF02726"/>
<sequence length="758" mass="85607">MVLPEQVHPYIHIPDHTHPCLLDGTCNQKIDHYGINFKRFGDIEKSKFNEENDNSRLHNFIRATGDNSIGYLDYLSNVGQGSLVTCDISGRICYSNSRNGSKLYNPYLINNGGIFNSKETNLSNNLNNENPISTTFINNNPLNNRTLYSNNADQNSINPNTSLQNKSEFGALTNSYHNKLNTTITDDYGALKDGFNGFLVGRKFRGISYGGLDGRPGHGSIIKTNDDETTPNYKDKINLNNETNLNDTTTTKYVGTLNAGIDGRIGYGKWIGGYTTDGKWIGTENSGFLTGYSKSNGGYSDNGIYLLKFSGAYNGINKHNILTGPQNKDLIDSVYIGGSQNGISNKLLYTRDGQIINHSGNGHIVNPNDGYLYNADGSQVLNICGNHINSHIFNPHNGHSLSYNLHGGHPYDSNLHNNPNLPHNAQSINTRENHFRAVHDLHNPTYEPTDIYDPNLHLDKCSSCHNACCSDISGYLGKDSYTKQINNFKKHPHHKHSKLDLYDKLNVLGHLNTNNLSTILSKCSTSNTDFCNGIKRAHINGTLNGYLGCTADLQRHGHDEHNHNHKIGHRHNKFSHNHKIGHRHNKFSHNHFSDNVFNEKEVHVDKNGHDDILHENEHKHDDFLHTGAHEYKRSKFFHNDDHIEDDEHFSDSHKHLHDHFNDPYSTHQAYLDDHGHLKSDIAEHNLTEHNINAHNLTDHNLTDHNINAHNLTEHNINAHNLNENNLTDYNLINPKLITHNHSNLKQQQIQHTSHHKTN</sequence>
<proteinExistence type="predicted"/>
<protein>
    <submittedName>
        <fullName evidence="1">Uncharacterized protein</fullName>
    </submittedName>
</protein>
<dbReference type="HOGENOM" id="CLU_367643_0_0_1"/>